<dbReference type="FunFam" id="1.10.10.60:FF:000356">
    <property type="entry name" value="MYB transcription factor"/>
    <property type="match status" value="1"/>
</dbReference>
<dbReference type="Pfam" id="PF13921">
    <property type="entry name" value="Myb_DNA-bind_6"/>
    <property type="match status" value="1"/>
</dbReference>
<evidence type="ECO:0000256" key="3">
    <source>
        <dbReference type="ARBA" id="ARBA00023015"/>
    </source>
</evidence>
<dbReference type="Gene3D" id="1.10.10.60">
    <property type="entry name" value="Homeodomain-like"/>
    <property type="match status" value="2"/>
</dbReference>
<dbReference type="PANTHER" id="PTHR45614:SF206">
    <property type="entry name" value="TRANSCRIPTION FACTOR MYB108-LIKE"/>
    <property type="match status" value="1"/>
</dbReference>
<feature type="domain" description="HTH myb-type" evidence="9">
    <location>
        <begin position="161"/>
        <end position="215"/>
    </location>
</feature>
<evidence type="ECO:0000256" key="6">
    <source>
        <dbReference type="ARBA" id="ARBA00023242"/>
    </source>
</evidence>
<evidence type="ECO:0000256" key="2">
    <source>
        <dbReference type="ARBA" id="ARBA00022737"/>
    </source>
</evidence>
<organism evidence="10 11">
    <name type="scientific">Rubroshorea leprosula</name>
    <dbReference type="NCBI Taxonomy" id="152421"/>
    <lineage>
        <taxon>Eukaryota</taxon>
        <taxon>Viridiplantae</taxon>
        <taxon>Streptophyta</taxon>
        <taxon>Embryophyta</taxon>
        <taxon>Tracheophyta</taxon>
        <taxon>Spermatophyta</taxon>
        <taxon>Magnoliopsida</taxon>
        <taxon>eudicotyledons</taxon>
        <taxon>Gunneridae</taxon>
        <taxon>Pentapetalae</taxon>
        <taxon>rosids</taxon>
        <taxon>malvids</taxon>
        <taxon>Malvales</taxon>
        <taxon>Dipterocarpaceae</taxon>
        <taxon>Rubroshorea</taxon>
    </lineage>
</organism>
<evidence type="ECO:0000259" key="9">
    <source>
        <dbReference type="PROSITE" id="PS51294"/>
    </source>
</evidence>
<dbReference type="EMBL" id="BPVZ01000011">
    <property type="protein sequence ID" value="GKU97218.1"/>
    <property type="molecule type" value="Genomic_DNA"/>
</dbReference>
<evidence type="ECO:0000256" key="1">
    <source>
        <dbReference type="ARBA" id="ARBA00004123"/>
    </source>
</evidence>
<dbReference type="InterPro" id="IPR050560">
    <property type="entry name" value="MYB_TF"/>
</dbReference>
<evidence type="ECO:0000259" key="8">
    <source>
        <dbReference type="PROSITE" id="PS50090"/>
    </source>
</evidence>
<dbReference type="Proteomes" id="UP001054252">
    <property type="component" value="Unassembled WGS sequence"/>
</dbReference>
<dbReference type="SUPFAM" id="SSF46689">
    <property type="entry name" value="Homeodomain-like"/>
    <property type="match status" value="1"/>
</dbReference>
<evidence type="ECO:0000313" key="10">
    <source>
        <dbReference type="EMBL" id="GKU97218.1"/>
    </source>
</evidence>
<evidence type="ECO:0000256" key="7">
    <source>
        <dbReference type="SAM" id="MobiDB-lite"/>
    </source>
</evidence>
<evidence type="ECO:0000256" key="5">
    <source>
        <dbReference type="ARBA" id="ARBA00023163"/>
    </source>
</evidence>
<keyword evidence="4" id="KW-0238">DNA-binding</keyword>
<feature type="region of interest" description="Disordered" evidence="7">
    <location>
        <begin position="379"/>
        <end position="399"/>
    </location>
</feature>
<sequence>MTLQQFHNSTSYHQENNNGFHNQYIIFTASTFPKEIFTDTGSLFVSPTSQVSQKICYYGGSPVKEDHRDSGSEFINGFGESNTAVSMQGMKMRVEHMNGENPDGGLVQSKVCARGHWKPAEDSKLKELVALYGPQNWNLIAEKLQGRTGKSCRLRWFNQLDPRINKKAFSEEEEERLLAAHRAYGNKWAMIARLFPGRTDNAVKNHWHVIMARKYREQFSYYRRRKVSQLDLRKMEDSNGRSVCRDAAVSNSGLICHNFQNACNLKTLSQNPFGAPCGSCKKMISGEEAVSRSNHLFHGSKSTNFFPPGQENFKNKAPLDLFSGYMSQESFRQKSKHLDILKDGTTLSVSTFSQYPSLAIQQTVSHQLYRFSDSTGSASHVSATEPSSSQSIAKNTRGSRDFENAVAPPFIDFLGVGAS</sequence>
<proteinExistence type="predicted"/>
<dbReference type="AlphaFoldDB" id="A0AAV5I7Z1"/>
<keyword evidence="2" id="KW-0677">Repeat</keyword>
<dbReference type="PANTHER" id="PTHR45614">
    <property type="entry name" value="MYB PROTEIN-RELATED"/>
    <property type="match status" value="1"/>
</dbReference>
<evidence type="ECO:0000256" key="4">
    <source>
        <dbReference type="ARBA" id="ARBA00023125"/>
    </source>
</evidence>
<protein>
    <submittedName>
        <fullName evidence="10">Uncharacterized protein</fullName>
    </submittedName>
</protein>
<feature type="domain" description="Myb-like" evidence="8">
    <location>
        <begin position="114"/>
        <end position="160"/>
    </location>
</feature>
<reference evidence="10 11" key="1">
    <citation type="journal article" date="2021" name="Commun. Biol.">
        <title>The genome of Shorea leprosula (Dipterocarpaceae) highlights the ecological relevance of drought in aseasonal tropical rainforests.</title>
        <authorList>
            <person name="Ng K.K.S."/>
            <person name="Kobayashi M.J."/>
            <person name="Fawcett J.A."/>
            <person name="Hatakeyama M."/>
            <person name="Paape T."/>
            <person name="Ng C.H."/>
            <person name="Ang C.C."/>
            <person name="Tnah L.H."/>
            <person name="Lee C.T."/>
            <person name="Nishiyama T."/>
            <person name="Sese J."/>
            <person name="O'Brien M.J."/>
            <person name="Copetti D."/>
            <person name="Mohd Noor M.I."/>
            <person name="Ong R.C."/>
            <person name="Putra M."/>
            <person name="Sireger I.Z."/>
            <person name="Indrioko S."/>
            <person name="Kosugi Y."/>
            <person name="Izuno A."/>
            <person name="Isagi Y."/>
            <person name="Lee S.L."/>
            <person name="Shimizu K.K."/>
        </authorList>
    </citation>
    <scope>NUCLEOTIDE SEQUENCE [LARGE SCALE GENOMIC DNA]</scope>
    <source>
        <strain evidence="10">214</strain>
    </source>
</reference>
<comment type="subcellular location">
    <subcellularLocation>
        <location evidence="1">Nucleus</location>
    </subcellularLocation>
</comment>
<keyword evidence="11" id="KW-1185">Reference proteome</keyword>
<name>A0AAV5I7Z1_9ROSI</name>
<dbReference type="FunFam" id="1.10.10.60:FF:000060">
    <property type="entry name" value="MYB transcription factor"/>
    <property type="match status" value="1"/>
</dbReference>
<feature type="domain" description="HTH myb-type" evidence="9">
    <location>
        <begin position="109"/>
        <end position="160"/>
    </location>
</feature>
<dbReference type="InterPro" id="IPR009057">
    <property type="entry name" value="Homeodomain-like_sf"/>
</dbReference>
<keyword evidence="6" id="KW-0539">Nucleus</keyword>
<dbReference type="GO" id="GO:0000981">
    <property type="term" value="F:DNA-binding transcription factor activity, RNA polymerase II-specific"/>
    <property type="evidence" value="ECO:0007669"/>
    <property type="project" value="TreeGrafter"/>
</dbReference>
<dbReference type="InterPro" id="IPR017930">
    <property type="entry name" value="Myb_dom"/>
</dbReference>
<dbReference type="GO" id="GO:0005634">
    <property type="term" value="C:nucleus"/>
    <property type="evidence" value="ECO:0007669"/>
    <property type="project" value="UniProtKB-SubCell"/>
</dbReference>
<keyword evidence="3" id="KW-0805">Transcription regulation</keyword>
<feature type="domain" description="Myb-like" evidence="8">
    <location>
        <begin position="161"/>
        <end position="211"/>
    </location>
</feature>
<dbReference type="SMART" id="SM00717">
    <property type="entry name" value="SANT"/>
    <property type="match status" value="2"/>
</dbReference>
<dbReference type="PROSITE" id="PS50090">
    <property type="entry name" value="MYB_LIKE"/>
    <property type="match status" value="2"/>
</dbReference>
<dbReference type="CDD" id="cd00167">
    <property type="entry name" value="SANT"/>
    <property type="match status" value="2"/>
</dbReference>
<feature type="compositionally biased region" description="Polar residues" evidence="7">
    <location>
        <begin position="379"/>
        <end position="396"/>
    </location>
</feature>
<dbReference type="InterPro" id="IPR001005">
    <property type="entry name" value="SANT/Myb"/>
</dbReference>
<gene>
    <name evidence="10" type="ORF">SLEP1_g10388</name>
</gene>
<comment type="caution">
    <text evidence="10">The sequence shown here is derived from an EMBL/GenBank/DDBJ whole genome shotgun (WGS) entry which is preliminary data.</text>
</comment>
<dbReference type="GO" id="GO:0000978">
    <property type="term" value="F:RNA polymerase II cis-regulatory region sequence-specific DNA binding"/>
    <property type="evidence" value="ECO:0007669"/>
    <property type="project" value="TreeGrafter"/>
</dbReference>
<accession>A0AAV5I7Z1</accession>
<dbReference type="PROSITE" id="PS51294">
    <property type="entry name" value="HTH_MYB"/>
    <property type="match status" value="2"/>
</dbReference>
<keyword evidence="5" id="KW-0804">Transcription</keyword>
<evidence type="ECO:0000313" key="11">
    <source>
        <dbReference type="Proteomes" id="UP001054252"/>
    </source>
</evidence>